<dbReference type="InterPro" id="IPR043502">
    <property type="entry name" value="DNA/RNA_pol_sf"/>
</dbReference>
<dbReference type="GO" id="GO:0004190">
    <property type="term" value="F:aspartic-type endopeptidase activity"/>
    <property type="evidence" value="ECO:0007669"/>
    <property type="project" value="UniProtKB-KW"/>
</dbReference>
<dbReference type="InterPro" id="IPR057670">
    <property type="entry name" value="SH3_retrovirus"/>
</dbReference>
<dbReference type="InterPro" id="IPR013103">
    <property type="entry name" value="RVT_2"/>
</dbReference>
<evidence type="ECO:0000256" key="5">
    <source>
        <dbReference type="SAM" id="MobiDB-lite"/>
    </source>
</evidence>
<sequence>MTKADVTVTVLHAATEMDIVAEKENEMRYLLNGANASCFLVVVLCSVRMDPSVDSPPGGASSAFFSNSQLVHSFSRHDTVKLDETNFVQWQFQVRLIVEGYDLQGFLDGSVTAPPKVVTLPDGTIAPNPDAILFTQQDKLLASWLLSTVNSSLLSYFISTKTACDIWSAASHLFAATSIEKVSQIRHDLHAVRKGGSTIRTLCALLEASGSAVSEAEKVEVLLGGLPLEFDSIFMFVSVSSEPLTFEKLVDVLMAFESQQTRAARDLSMVANVVEAPTTVDCASRVRCYYRFDRDYGGFDAGALAGGGPAGARGYAPLHNVAGGQWVWQSSTADYSQPNWADLQIGLPGGSYVPRFHAPGPYARSSRPVGGHEAQFCATATRPILAGRMTRPPVQQPGFMRGSQPVSQQSPGSPVANFMGGPTAAPEVPWPTKPPARNIGLPRILNFCASDFSDSSQYDSSFGSVAPYVPTQVGSLSWYPNSGASHHVYENAADLNASTPYSGTSKLLMGNGVPTKTLSVGNTVISTNSKLLRLTNVLCVPSIRKNLLSVSQFAKDNNVFFEFHPTYYVIKDIKTQEILLRGQVRDGLYQFSVASPISSSTVVAVHNVDGPASLMISDTFTLWHNRLGHPSARVVNDVLNKYRIVSNTKTLSNVCVACQKGKSHKLPFSNSSTEYMELFELVASDLWGPASVACEGNLYYISFVDMCSRFTWVYLLKRKSQALDCFLQFQQMIATQFGKRIKKFQSDWGGEFCAFASVLADQGILLRLSCPHTSEQNGVAERKHRHIVETGLTLLTQANLPLKYWGYAFSSAVYLINRLPTPVLQGQSPFQKLYGCAPQYNHLRVFGCCCFPYLRPFLQHKLDFCSQPCTFLGYNSQHKGYFCLTPDGKVVVSRHFVFDEHRFLFLPSSPTTEDQSRQTATYVPIVRLFPSNPPTSHVYSSLTPAVSLSNPVSDSASASMGAHSEGAQSGSDSPSISGPSGAVDLGDSRDSPSASPLSSFPLMMPQVQCDPSGNTHAMVTRSKAGIFKPKVLTAEAADFERCFISEALAHPGWKVAVQDEFDALLANSTWDLVSPPPGRKVIGCKWLFKIKRNPDGSVSRQKARLVAKGCSQAPGCDFMETFSPVVKPTTVRVILSIAVSRRWSLCQVNVNNAFLNGDLDTKKALYGLRQAPRAWFDKLKWFLVSIGFVVSKSDAFLFIRITSESVLYVLVYLHDIIITGSDSSVIANFVDQLNTEFALKDMGDLHYFHGVEVTRSSSGSLHLCQTKYIRDLLARSSLSTAKPVPTPTVSSSRLSKSDGDPLSDPTEYRSLGGPTTIHLIALKRILRYLCGTLGFGIVFRPSTRLSLVGYADANWRLDFDDRRSTSAEYRSLVAATSDVTWLLSLLQELQVSSVDTPTIWCDSSSAVAVAANPVLHSKFKHVELDLFFVREKIAAGTLVVGEVLLVMRLAPDVNGNDSDNEVVVESDGNCIVEQNHEVKFESDSVTITMNQQAIVEQSDDKVDDLVNGVSTDDNATHIVSVNSISSNPIVSIGGISFIADVQSNQYNGNLVDLEMASKLVGKSLDVVSGLKSETNVSSDSILVVESNPAEKTCSVTNREIQFGSFDDEAERETPLNYMIRVPRNEDERLKVMIRLSQNKVDEKIRILRMIRIDTQSTWNQHFWQYRDDFIKANELGWKRYKVALQNFCINQEVAVEKAEKVFAAKVVEQKKFIKSAPPESVSAAASNGDKIKEAEEEKPGRTREEEDVRKRPCMQHMHQQFMTRRHPSGPLLFDEKIDCTIRKSQREIRRSLRYTENEREDDTQPPTDEMAKNQGNQLPAAIVANQNPVPRTMYDYAKPSLTGTESSIVRPAVAANTFELKPNTIQMIQQFVQFDGLQDEDPNTYLANFLEFCDTFKINGIFDDAIRLRLFPFSLRNKAKQWLNSLPRGSITTWEQMT</sequence>
<dbReference type="SUPFAM" id="SSF53098">
    <property type="entry name" value="Ribonuclease H-like"/>
    <property type="match status" value="1"/>
</dbReference>
<dbReference type="Pfam" id="PF00665">
    <property type="entry name" value="rve"/>
    <property type="match status" value="1"/>
</dbReference>
<feature type="compositionally biased region" description="Low complexity" evidence="5">
    <location>
        <begin position="1716"/>
        <end position="1726"/>
    </location>
</feature>
<dbReference type="Pfam" id="PF25597">
    <property type="entry name" value="SH3_retrovirus"/>
    <property type="match status" value="1"/>
</dbReference>
<feature type="region of interest" description="Disordered" evidence="5">
    <location>
        <begin position="953"/>
        <end position="1005"/>
    </location>
</feature>
<dbReference type="Pfam" id="PF22936">
    <property type="entry name" value="Pol_BBD"/>
    <property type="match status" value="1"/>
</dbReference>
<gene>
    <name evidence="7" type="ORF">CXB51_010324</name>
</gene>
<evidence type="ECO:0000256" key="1">
    <source>
        <dbReference type="ARBA" id="ARBA00022670"/>
    </source>
</evidence>
<dbReference type="SUPFAM" id="SSF56672">
    <property type="entry name" value="DNA/RNA polymerases"/>
    <property type="match status" value="1"/>
</dbReference>
<keyword evidence="4" id="KW-0378">Hydrolase</keyword>
<dbReference type="GO" id="GO:0003676">
    <property type="term" value="F:nucleic acid binding"/>
    <property type="evidence" value="ECO:0007669"/>
    <property type="project" value="InterPro"/>
</dbReference>
<dbReference type="Proteomes" id="UP000701853">
    <property type="component" value="Chromosome 5"/>
</dbReference>
<feature type="compositionally biased region" description="Low complexity" evidence="5">
    <location>
        <begin position="991"/>
        <end position="1005"/>
    </location>
</feature>
<dbReference type="PROSITE" id="PS50994">
    <property type="entry name" value="INTEGRASE"/>
    <property type="match status" value="1"/>
</dbReference>
<dbReference type="OrthoDB" id="1749397at2759"/>
<dbReference type="Pfam" id="PF13976">
    <property type="entry name" value="gag_pre-integrs"/>
    <property type="match status" value="1"/>
</dbReference>
<comment type="caution">
    <text evidence="7">The sequence shown here is derived from an EMBL/GenBank/DDBJ whole genome shotgun (WGS) entry which is preliminary data.</text>
</comment>
<dbReference type="InterPro" id="IPR012337">
    <property type="entry name" value="RNaseH-like_sf"/>
</dbReference>
<dbReference type="PANTHER" id="PTHR42648">
    <property type="entry name" value="TRANSPOSASE, PUTATIVE-RELATED"/>
    <property type="match status" value="1"/>
</dbReference>
<accession>A0A8J5Z2H2</accession>
<protein>
    <recommendedName>
        <fullName evidence="6">Integrase catalytic domain-containing protein</fullName>
    </recommendedName>
</protein>
<dbReference type="InterPro" id="IPR001584">
    <property type="entry name" value="Integrase_cat-core"/>
</dbReference>
<feature type="region of interest" description="Disordered" evidence="5">
    <location>
        <begin position="1790"/>
        <end position="1815"/>
    </location>
</feature>
<reference evidence="7 8" key="1">
    <citation type="journal article" date="2021" name="bioRxiv">
        <title>The Gossypium anomalum genome as a resource for cotton improvement and evolutionary analysis of hybrid incompatibility.</title>
        <authorList>
            <person name="Grover C.E."/>
            <person name="Yuan D."/>
            <person name="Arick M.A."/>
            <person name="Miller E.R."/>
            <person name="Hu G."/>
            <person name="Peterson D.G."/>
            <person name="Wendel J.F."/>
            <person name="Udall J.A."/>
        </authorList>
    </citation>
    <scope>NUCLEOTIDE SEQUENCE [LARGE SCALE GENOMIC DNA]</scope>
    <source>
        <strain evidence="7">JFW-Udall</strain>
        <tissue evidence="7">Leaf</tissue>
    </source>
</reference>
<dbReference type="InterPro" id="IPR036397">
    <property type="entry name" value="RNaseH_sf"/>
</dbReference>
<dbReference type="PANTHER" id="PTHR42648:SF26">
    <property type="entry name" value="INTEGRASE CATALYTIC DOMAIN-CONTAINING PROTEIN"/>
    <property type="match status" value="1"/>
</dbReference>
<name>A0A8J5Z2H2_9ROSI</name>
<evidence type="ECO:0000313" key="7">
    <source>
        <dbReference type="EMBL" id="KAG8492673.1"/>
    </source>
</evidence>
<keyword evidence="2" id="KW-0479">Metal-binding</keyword>
<dbReference type="CDD" id="cd09272">
    <property type="entry name" value="RNase_HI_RT_Ty1"/>
    <property type="match status" value="1"/>
</dbReference>
<dbReference type="GO" id="GO:0046872">
    <property type="term" value="F:metal ion binding"/>
    <property type="evidence" value="ECO:0007669"/>
    <property type="project" value="UniProtKB-KW"/>
</dbReference>
<keyword evidence="1" id="KW-0645">Protease</keyword>
<dbReference type="Gene3D" id="3.30.420.10">
    <property type="entry name" value="Ribonuclease H-like superfamily/Ribonuclease H"/>
    <property type="match status" value="1"/>
</dbReference>
<evidence type="ECO:0000256" key="3">
    <source>
        <dbReference type="ARBA" id="ARBA00022750"/>
    </source>
</evidence>
<organism evidence="7 8">
    <name type="scientific">Gossypium anomalum</name>
    <dbReference type="NCBI Taxonomy" id="47600"/>
    <lineage>
        <taxon>Eukaryota</taxon>
        <taxon>Viridiplantae</taxon>
        <taxon>Streptophyta</taxon>
        <taxon>Embryophyta</taxon>
        <taxon>Tracheophyta</taxon>
        <taxon>Spermatophyta</taxon>
        <taxon>Magnoliopsida</taxon>
        <taxon>eudicotyledons</taxon>
        <taxon>Gunneridae</taxon>
        <taxon>Pentapetalae</taxon>
        <taxon>rosids</taxon>
        <taxon>malvids</taxon>
        <taxon>Malvales</taxon>
        <taxon>Malvaceae</taxon>
        <taxon>Malvoideae</taxon>
        <taxon>Gossypium</taxon>
    </lineage>
</organism>
<feature type="region of interest" description="Disordered" evidence="5">
    <location>
        <begin position="1716"/>
        <end position="1751"/>
    </location>
</feature>
<feature type="compositionally biased region" description="Basic and acidic residues" evidence="5">
    <location>
        <begin position="1729"/>
        <end position="1750"/>
    </location>
</feature>
<dbReference type="GO" id="GO:0015074">
    <property type="term" value="P:DNA integration"/>
    <property type="evidence" value="ECO:0007669"/>
    <property type="project" value="InterPro"/>
</dbReference>
<dbReference type="Pfam" id="PF07727">
    <property type="entry name" value="RVT_2"/>
    <property type="match status" value="2"/>
</dbReference>
<evidence type="ECO:0000256" key="2">
    <source>
        <dbReference type="ARBA" id="ARBA00022723"/>
    </source>
</evidence>
<dbReference type="EMBL" id="JAHUZN010000005">
    <property type="protein sequence ID" value="KAG8492673.1"/>
    <property type="molecule type" value="Genomic_DNA"/>
</dbReference>
<evidence type="ECO:0000259" key="6">
    <source>
        <dbReference type="PROSITE" id="PS50994"/>
    </source>
</evidence>
<evidence type="ECO:0000256" key="4">
    <source>
        <dbReference type="ARBA" id="ARBA00022801"/>
    </source>
</evidence>
<dbReference type="InterPro" id="IPR039537">
    <property type="entry name" value="Retrotran_Ty1/copia-like"/>
</dbReference>
<keyword evidence="3" id="KW-0064">Aspartyl protease</keyword>
<feature type="region of interest" description="Disordered" evidence="5">
    <location>
        <begin position="1280"/>
        <end position="1307"/>
    </location>
</feature>
<feature type="compositionally biased region" description="Low complexity" evidence="5">
    <location>
        <begin position="969"/>
        <end position="981"/>
    </location>
</feature>
<dbReference type="InterPro" id="IPR025724">
    <property type="entry name" value="GAG-pre-integrase_dom"/>
</dbReference>
<keyword evidence="8" id="KW-1185">Reference proteome</keyword>
<evidence type="ECO:0000313" key="8">
    <source>
        <dbReference type="Proteomes" id="UP000701853"/>
    </source>
</evidence>
<dbReference type="InterPro" id="IPR054722">
    <property type="entry name" value="PolX-like_BBD"/>
</dbReference>
<proteinExistence type="predicted"/>
<dbReference type="GO" id="GO:0006508">
    <property type="term" value="P:proteolysis"/>
    <property type="evidence" value="ECO:0007669"/>
    <property type="project" value="UniProtKB-KW"/>
</dbReference>
<feature type="domain" description="Integrase catalytic" evidence="6">
    <location>
        <begin position="663"/>
        <end position="837"/>
    </location>
</feature>